<reference evidence="2 3" key="1">
    <citation type="submission" date="2021-03" db="EMBL/GenBank/DDBJ databases">
        <title>Comparative Genomics and Metabolomics in the genus Turicibacter.</title>
        <authorList>
            <person name="Maki J."/>
            <person name="Looft T."/>
        </authorList>
    </citation>
    <scope>NUCLEOTIDE SEQUENCE [LARGE SCALE GENOMIC DNA]</scope>
    <source>
        <strain evidence="2 3">MMM721</strain>
    </source>
</reference>
<accession>A0ABY5JIS6</accession>
<evidence type="ECO:0000313" key="2">
    <source>
        <dbReference type="EMBL" id="UUF06108.1"/>
    </source>
</evidence>
<dbReference type="RefSeq" id="WP_212725528.1">
    <property type="nucleotide sequence ID" value="NZ_CP071249.1"/>
</dbReference>
<sequence length="73" mass="8347">MHIDYKKLWIMLIENNMSKSELRKKAKLSAGVFTRLNKNEDVSLAALKNICEILECDIGDICSFVDNVEGEEK</sequence>
<dbReference type="Proteomes" id="UP001058016">
    <property type="component" value="Chromosome"/>
</dbReference>
<name>A0ABY5JIS6_9FIRM</name>
<gene>
    <name evidence="2" type="ORF">J0J69_00510</name>
</gene>
<dbReference type="InterPro" id="IPR001387">
    <property type="entry name" value="Cro/C1-type_HTH"/>
</dbReference>
<feature type="domain" description="HTH cro/C1-type" evidence="1">
    <location>
        <begin position="7"/>
        <end position="66"/>
    </location>
</feature>
<proteinExistence type="predicted"/>
<protein>
    <submittedName>
        <fullName evidence="2">Helix-turn-helix transcriptional regulator</fullName>
    </submittedName>
</protein>
<evidence type="ECO:0000259" key="1">
    <source>
        <dbReference type="Pfam" id="PF13443"/>
    </source>
</evidence>
<dbReference type="SUPFAM" id="SSF47413">
    <property type="entry name" value="lambda repressor-like DNA-binding domains"/>
    <property type="match status" value="1"/>
</dbReference>
<organism evidence="2 3">
    <name type="scientific">Turicibacter bilis</name>
    <dbReference type="NCBI Taxonomy" id="2735723"/>
    <lineage>
        <taxon>Bacteria</taxon>
        <taxon>Bacillati</taxon>
        <taxon>Bacillota</taxon>
        <taxon>Erysipelotrichia</taxon>
        <taxon>Erysipelotrichales</taxon>
        <taxon>Turicibacteraceae</taxon>
        <taxon>Turicibacter</taxon>
    </lineage>
</organism>
<keyword evidence="3" id="KW-1185">Reference proteome</keyword>
<evidence type="ECO:0000313" key="3">
    <source>
        <dbReference type="Proteomes" id="UP001058016"/>
    </source>
</evidence>
<dbReference type="Gene3D" id="1.10.260.40">
    <property type="entry name" value="lambda repressor-like DNA-binding domains"/>
    <property type="match status" value="1"/>
</dbReference>
<dbReference type="InterPro" id="IPR010982">
    <property type="entry name" value="Lambda_DNA-bd_dom_sf"/>
</dbReference>
<dbReference type="EMBL" id="CP071249">
    <property type="protein sequence ID" value="UUF06108.1"/>
    <property type="molecule type" value="Genomic_DNA"/>
</dbReference>
<dbReference type="Pfam" id="PF13443">
    <property type="entry name" value="HTH_26"/>
    <property type="match status" value="1"/>
</dbReference>